<feature type="region of interest" description="Disordered" evidence="3">
    <location>
        <begin position="234"/>
        <end position="305"/>
    </location>
</feature>
<reference evidence="4 5" key="1">
    <citation type="submission" date="2024-01" db="EMBL/GenBank/DDBJ databases">
        <title>A telomere-to-telomere, gap-free genome of sweet tea (Lithocarpus litseifolius).</title>
        <authorList>
            <person name="Zhou J."/>
        </authorList>
    </citation>
    <scope>NUCLEOTIDE SEQUENCE [LARGE SCALE GENOMIC DNA]</scope>
    <source>
        <strain evidence="4">Zhou-2022a</strain>
        <tissue evidence="4">Leaf</tissue>
    </source>
</reference>
<dbReference type="PANTHER" id="PTHR45916:SF1">
    <property type="entry name" value="STRUCTURAL MAINTENANCE OF CHROMOSOMES PROTEIN 5"/>
    <property type="match status" value="1"/>
</dbReference>
<gene>
    <name evidence="4" type="ORF">SO802_028295</name>
</gene>
<feature type="compositionally biased region" description="Polar residues" evidence="3">
    <location>
        <begin position="239"/>
        <end position="268"/>
    </location>
</feature>
<evidence type="ECO:0000256" key="2">
    <source>
        <dbReference type="SAM" id="Coils"/>
    </source>
</evidence>
<feature type="compositionally biased region" description="Polar residues" evidence="3">
    <location>
        <begin position="293"/>
        <end position="305"/>
    </location>
</feature>
<dbReference type="GO" id="GO:0000724">
    <property type="term" value="P:double-strand break repair via homologous recombination"/>
    <property type="evidence" value="ECO:0007669"/>
    <property type="project" value="TreeGrafter"/>
</dbReference>
<dbReference type="GO" id="GO:0005634">
    <property type="term" value="C:nucleus"/>
    <property type="evidence" value="ECO:0007669"/>
    <property type="project" value="TreeGrafter"/>
</dbReference>
<evidence type="ECO:0000313" key="4">
    <source>
        <dbReference type="EMBL" id="KAK9988056.1"/>
    </source>
</evidence>
<dbReference type="GO" id="GO:0030915">
    <property type="term" value="C:Smc5-Smc6 complex"/>
    <property type="evidence" value="ECO:0007669"/>
    <property type="project" value="TreeGrafter"/>
</dbReference>
<dbReference type="AlphaFoldDB" id="A0AAW2BQ53"/>
<protein>
    <submittedName>
        <fullName evidence="4">Uncharacterized protein</fullName>
    </submittedName>
</protein>
<accession>A0AAW2BQ53</accession>
<name>A0AAW2BQ53_9ROSI</name>
<organism evidence="4 5">
    <name type="scientific">Lithocarpus litseifolius</name>
    <dbReference type="NCBI Taxonomy" id="425828"/>
    <lineage>
        <taxon>Eukaryota</taxon>
        <taxon>Viridiplantae</taxon>
        <taxon>Streptophyta</taxon>
        <taxon>Embryophyta</taxon>
        <taxon>Tracheophyta</taxon>
        <taxon>Spermatophyta</taxon>
        <taxon>Magnoliopsida</taxon>
        <taxon>eudicotyledons</taxon>
        <taxon>Gunneridae</taxon>
        <taxon>Pentapetalae</taxon>
        <taxon>rosids</taxon>
        <taxon>fabids</taxon>
        <taxon>Fagales</taxon>
        <taxon>Fagaceae</taxon>
        <taxon>Lithocarpus</taxon>
    </lineage>
</organism>
<evidence type="ECO:0000256" key="3">
    <source>
        <dbReference type="SAM" id="MobiDB-lite"/>
    </source>
</evidence>
<dbReference type="GO" id="GO:0003697">
    <property type="term" value="F:single-stranded DNA binding"/>
    <property type="evidence" value="ECO:0007669"/>
    <property type="project" value="TreeGrafter"/>
</dbReference>
<sequence>MVFVERNGETLNQWRALNAELEKDVKRVHQREELLTKVESMIKKFPWLKYDMKKAEYMEAKEQEKDAKKKLDEAAKTLNDLKEPIEKQKQEKAVLDAKCKKAGHLINENSKRLTELMSNESHLGVLVRGKYKEMEDLRKQEESRQQRIIKAKEDLATTEAELENLPLYEPPKDELIPAGIGLCFKNTNPDSGRRRSGFVFLKHKPKLRFRPVSVCVSRTQTQISDRHRFVFLKHKPRSTHLNQHNTKQQTHPTTHSNNKSTLRPTTGPNRPLLHNHQPPPPIFVSQLPPHRSQPLSKPRSQTQKF</sequence>
<dbReference type="PANTHER" id="PTHR45916">
    <property type="entry name" value="STRUCTURAL MAINTENANCE OF CHROMOSOMES PROTEIN 5"/>
    <property type="match status" value="1"/>
</dbReference>
<evidence type="ECO:0000313" key="5">
    <source>
        <dbReference type="Proteomes" id="UP001459277"/>
    </source>
</evidence>
<proteinExistence type="predicted"/>
<feature type="coiled-coil region" evidence="2">
    <location>
        <begin position="11"/>
        <end position="91"/>
    </location>
</feature>
<evidence type="ECO:0000256" key="1">
    <source>
        <dbReference type="ARBA" id="ARBA00023054"/>
    </source>
</evidence>
<dbReference type="EMBL" id="JAZDWU010000010">
    <property type="protein sequence ID" value="KAK9988056.1"/>
    <property type="molecule type" value="Genomic_DNA"/>
</dbReference>
<keyword evidence="1 2" id="KW-0175">Coiled coil</keyword>
<comment type="caution">
    <text evidence="4">The sequence shown here is derived from an EMBL/GenBank/DDBJ whole genome shotgun (WGS) entry which is preliminary data.</text>
</comment>
<dbReference type="Proteomes" id="UP001459277">
    <property type="component" value="Unassembled WGS sequence"/>
</dbReference>
<keyword evidence="5" id="KW-1185">Reference proteome</keyword>